<name>A0A9W7BKY6_9STRA</name>
<accession>A0A9W7BKY6</accession>
<dbReference type="EMBL" id="BRXX01000098">
    <property type="protein sequence ID" value="GMH89805.1"/>
    <property type="molecule type" value="Genomic_DNA"/>
</dbReference>
<gene>
    <name evidence="2" type="ORF">TrVE_jg6278</name>
</gene>
<organism evidence="2 3">
    <name type="scientific">Triparma verrucosa</name>
    <dbReference type="NCBI Taxonomy" id="1606542"/>
    <lineage>
        <taxon>Eukaryota</taxon>
        <taxon>Sar</taxon>
        <taxon>Stramenopiles</taxon>
        <taxon>Ochrophyta</taxon>
        <taxon>Bolidophyceae</taxon>
        <taxon>Parmales</taxon>
        <taxon>Triparmaceae</taxon>
        <taxon>Triparma</taxon>
    </lineage>
</organism>
<feature type="region of interest" description="Disordered" evidence="1">
    <location>
        <begin position="1"/>
        <end position="23"/>
    </location>
</feature>
<comment type="caution">
    <text evidence="2">The sequence shown here is derived from an EMBL/GenBank/DDBJ whole genome shotgun (WGS) entry which is preliminary data.</text>
</comment>
<dbReference type="AlphaFoldDB" id="A0A9W7BKY6"/>
<evidence type="ECO:0000256" key="1">
    <source>
        <dbReference type="SAM" id="MobiDB-lite"/>
    </source>
</evidence>
<reference evidence="3" key="1">
    <citation type="journal article" date="2023" name="Commun. Biol.">
        <title>Genome analysis of Parmales, the sister group of diatoms, reveals the evolutionary specialization of diatoms from phago-mixotrophs to photoautotrophs.</title>
        <authorList>
            <person name="Ban H."/>
            <person name="Sato S."/>
            <person name="Yoshikawa S."/>
            <person name="Yamada K."/>
            <person name="Nakamura Y."/>
            <person name="Ichinomiya M."/>
            <person name="Sato N."/>
            <person name="Blanc-Mathieu R."/>
            <person name="Endo H."/>
            <person name="Kuwata A."/>
            <person name="Ogata H."/>
        </authorList>
    </citation>
    <scope>NUCLEOTIDE SEQUENCE [LARGE SCALE GENOMIC DNA]</scope>
    <source>
        <strain evidence="3">NIES 3699</strain>
    </source>
</reference>
<evidence type="ECO:0000313" key="2">
    <source>
        <dbReference type="EMBL" id="GMH89805.1"/>
    </source>
</evidence>
<keyword evidence="3" id="KW-1185">Reference proteome</keyword>
<protein>
    <submittedName>
        <fullName evidence="2">Uncharacterized protein</fullName>
    </submittedName>
</protein>
<sequence length="390" mass="44150">MSSPNSNTARIFPVSKTDPESLVDEEAPDPAYFGIYSIDQNELDRLEMMSTRGKTLELLPHEEELVSKVMRMNNKKGQIGHKFSGYSKHVKSRWLYDDSNELWANNFFSVHAPADLVLSKVFFSLKDTAVGSDTHPDALDKKPSFEIRFRHILETNNSDKINSFVKLDWCKALEHNSTKIYRVCNKVVFFEITDNSFVLLLVPFTPILTKEQSQMGGPNQQRLDITTAILVSGVSGGRSSKVAIYSRTVAEKTGEFGTFQKLIAKDMLKKLSLIRLFYQQKRLVFNTDDARSVGEGLIQAYDVGGFFGRRMPGEVVKRYFSTFHALSDLGKIEWVNTLLGHMLKNRLRMLKHTDVKFEDVTDKDAQHMGKALASSLATNSMAEAGVEEWI</sequence>
<evidence type="ECO:0000313" key="3">
    <source>
        <dbReference type="Proteomes" id="UP001165160"/>
    </source>
</evidence>
<proteinExistence type="predicted"/>
<dbReference type="Proteomes" id="UP001165160">
    <property type="component" value="Unassembled WGS sequence"/>
</dbReference>